<dbReference type="AlphaFoldDB" id="A0A0M4M2J0"/>
<keyword evidence="2 5" id="KW-0812">Transmembrane</keyword>
<comment type="subcellular location">
    <subcellularLocation>
        <location evidence="1">Membrane</location>
        <topology evidence="1">Multi-pass membrane protein</topology>
    </subcellularLocation>
</comment>
<organism evidence="6 7">
    <name type="scientific">Bartonella ancashensis</name>
    <dbReference type="NCBI Taxonomy" id="1318743"/>
    <lineage>
        <taxon>Bacteria</taxon>
        <taxon>Pseudomonadati</taxon>
        <taxon>Pseudomonadota</taxon>
        <taxon>Alphaproteobacteria</taxon>
        <taxon>Hyphomicrobiales</taxon>
        <taxon>Bartonellaceae</taxon>
        <taxon>Bartonella</taxon>
    </lineage>
</organism>
<dbReference type="InterPro" id="IPR023380">
    <property type="entry name" value="DsbB-like_sf"/>
</dbReference>
<dbReference type="Proteomes" id="UP000057213">
    <property type="component" value="Chromosome"/>
</dbReference>
<dbReference type="Gene3D" id="1.20.1550.10">
    <property type="entry name" value="DsbB-like"/>
    <property type="match status" value="1"/>
</dbReference>
<dbReference type="InterPro" id="IPR003752">
    <property type="entry name" value="DiS_bond_form_DsbB/BdbC"/>
</dbReference>
<feature type="transmembrane region" description="Helical" evidence="5">
    <location>
        <begin position="170"/>
        <end position="195"/>
    </location>
</feature>
<feature type="transmembrane region" description="Helical" evidence="5">
    <location>
        <begin position="81"/>
        <end position="98"/>
    </location>
</feature>
<dbReference type="PATRIC" id="fig|1318743.3.peg.298"/>
<gene>
    <name evidence="6" type="ORF">PU02_0285</name>
</gene>
<keyword evidence="7" id="KW-1185">Reference proteome</keyword>
<dbReference type="Pfam" id="PF02600">
    <property type="entry name" value="DsbB"/>
    <property type="match status" value="1"/>
</dbReference>
<keyword evidence="3 5" id="KW-1133">Transmembrane helix</keyword>
<dbReference type="EMBL" id="CP010401">
    <property type="protein sequence ID" value="ALE03099.1"/>
    <property type="molecule type" value="Genomic_DNA"/>
</dbReference>
<evidence type="ECO:0000256" key="1">
    <source>
        <dbReference type="ARBA" id="ARBA00004141"/>
    </source>
</evidence>
<accession>A0A0M4M2J0</accession>
<feature type="transmembrane region" description="Helical" evidence="5">
    <location>
        <begin position="6"/>
        <end position="21"/>
    </location>
</feature>
<dbReference type="SUPFAM" id="SSF158442">
    <property type="entry name" value="DsbB-like"/>
    <property type="match status" value="1"/>
</dbReference>
<sequence length="206" mass="23365">MCTLFHFFQILSSVLTMKLMLPFRTYIIQHFYQKQSSEEQSLWALLLALCLLTTVGIAIAFENIGGYLPCHLCLIERVPYYSAGILSLITSIIARFTRWFLLVRFFLLCICIIMIFSFILAIYHVGIEYNLWPAPPSCDSGSTKLIVDAQRLLKQLNHIHPPSCSQAAGYFSFLSFAGWNALASLVYTVLSFFVASRDLLSNHNSS</sequence>
<protein>
    <submittedName>
        <fullName evidence="6">Periplasmic thiol:disulfide oxidoreductase DsbB, required for DsbA reoxidation</fullName>
    </submittedName>
</protein>
<evidence type="ECO:0000256" key="3">
    <source>
        <dbReference type="ARBA" id="ARBA00022989"/>
    </source>
</evidence>
<feature type="transmembrane region" description="Helical" evidence="5">
    <location>
        <begin position="105"/>
        <end position="126"/>
    </location>
</feature>
<keyword evidence="4 5" id="KW-0472">Membrane</keyword>
<evidence type="ECO:0000256" key="2">
    <source>
        <dbReference type="ARBA" id="ARBA00022692"/>
    </source>
</evidence>
<proteinExistence type="predicted"/>
<dbReference type="KEGG" id="banc:PU02_0285"/>
<evidence type="ECO:0000313" key="6">
    <source>
        <dbReference type="EMBL" id="ALE03099.1"/>
    </source>
</evidence>
<name>A0A0M4M2J0_9HYPH</name>
<dbReference type="GO" id="GO:0006457">
    <property type="term" value="P:protein folding"/>
    <property type="evidence" value="ECO:0007669"/>
    <property type="project" value="InterPro"/>
</dbReference>
<evidence type="ECO:0000256" key="4">
    <source>
        <dbReference type="ARBA" id="ARBA00023136"/>
    </source>
</evidence>
<dbReference type="GO" id="GO:0015035">
    <property type="term" value="F:protein-disulfide reductase activity"/>
    <property type="evidence" value="ECO:0007669"/>
    <property type="project" value="InterPro"/>
</dbReference>
<evidence type="ECO:0000313" key="7">
    <source>
        <dbReference type="Proteomes" id="UP000057213"/>
    </source>
</evidence>
<feature type="transmembrane region" description="Helical" evidence="5">
    <location>
        <begin position="42"/>
        <end position="61"/>
    </location>
</feature>
<dbReference type="GO" id="GO:0016020">
    <property type="term" value="C:membrane"/>
    <property type="evidence" value="ECO:0007669"/>
    <property type="project" value="UniProtKB-SubCell"/>
</dbReference>
<evidence type="ECO:0000256" key="5">
    <source>
        <dbReference type="SAM" id="Phobius"/>
    </source>
</evidence>
<dbReference type="STRING" id="1318743.PU02_0285"/>
<reference evidence="6 7" key="1">
    <citation type="journal article" date="2015" name="Genome Announc.">
        <title>Complete Genome Sequence of Bartonella ancashensis Strain 20.00, Isolated from the Blood of a Patient with Verruga Peruana.</title>
        <authorList>
            <person name="Hang J."/>
            <person name="Mullins K.E."/>
            <person name="Clifford R.J."/>
            <person name="Onmus-Leone F."/>
            <person name="Yang Y."/>
            <person name="Jiang J."/>
            <person name="Leguia M."/>
            <person name="Kasper M.R."/>
            <person name="Maguina C."/>
            <person name="Lesho E.P."/>
            <person name="Jarman R.G."/>
            <person name="Richards A.L."/>
            <person name="Blazes D."/>
        </authorList>
    </citation>
    <scope>NUCLEOTIDE SEQUENCE [LARGE SCALE GENOMIC DNA]</scope>
    <source>
        <strain evidence="6 7">20.00</strain>
    </source>
</reference>